<comment type="caution">
    <text evidence="3">The sequence shown here is derived from an EMBL/GenBank/DDBJ whole genome shotgun (WGS) entry which is preliminary data.</text>
</comment>
<dbReference type="Pfam" id="PF03492">
    <property type="entry name" value="Methyltransf_7"/>
    <property type="match status" value="1"/>
</dbReference>
<keyword evidence="1" id="KW-0479">Metal-binding</keyword>
<dbReference type="GO" id="GO:0008168">
    <property type="term" value="F:methyltransferase activity"/>
    <property type="evidence" value="ECO:0007669"/>
    <property type="project" value="UniProtKB-KW"/>
</dbReference>
<accession>A0A210Q293</accession>
<keyword evidence="3" id="KW-0489">Methyltransferase</keyword>
<dbReference type="PANTHER" id="PTHR31009">
    <property type="entry name" value="S-ADENOSYL-L-METHIONINE:CARBOXYL METHYLTRANSFERASE FAMILY PROTEIN"/>
    <property type="match status" value="1"/>
</dbReference>
<dbReference type="Gene3D" id="1.10.1200.270">
    <property type="entry name" value="Methyltransferase, alpha-helical capping domain"/>
    <property type="match status" value="1"/>
</dbReference>
<evidence type="ECO:0000256" key="2">
    <source>
        <dbReference type="ARBA" id="ARBA00022842"/>
    </source>
</evidence>
<dbReference type="Gene3D" id="3.40.50.150">
    <property type="entry name" value="Vaccinia Virus protein VP39"/>
    <property type="match status" value="1"/>
</dbReference>
<evidence type="ECO:0000256" key="1">
    <source>
        <dbReference type="ARBA" id="ARBA00022723"/>
    </source>
</evidence>
<dbReference type="InterPro" id="IPR029063">
    <property type="entry name" value="SAM-dependent_MTases_sf"/>
</dbReference>
<dbReference type="EMBL" id="NEDP02005214">
    <property type="protein sequence ID" value="OWF42842.1"/>
    <property type="molecule type" value="Genomic_DNA"/>
</dbReference>
<reference evidence="3 4" key="1">
    <citation type="journal article" date="2017" name="Nat. Ecol. Evol.">
        <title>Scallop genome provides insights into evolution of bilaterian karyotype and development.</title>
        <authorList>
            <person name="Wang S."/>
            <person name="Zhang J."/>
            <person name="Jiao W."/>
            <person name="Li J."/>
            <person name="Xun X."/>
            <person name="Sun Y."/>
            <person name="Guo X."/>
            <person name="Huan P."/>
            <person name="Dong B."/>
            <person name="Zhang L."/>
            <person name="Hu X."/>
            <person name="Sun X."/>
            <person name="Wang J."/>
            <person name="Zhao C."/>
            <person name="Wang Y."/>
            <person name="Wang D."/>
            <person name="Huang X."/>
            <person name="Wang R."/>
            <person name="Lv J."/>
            <person name="Li Y."/>
            <person name="Zhang Z."/>
            <person name="Liu B."/>
            <person name="Lu W."/>
            <person name="Hui Y."/>
            <person name="Liang J."/>
            <person name="Zhou Z."/>
            <person name="Hou R."/>
            <person name="Li X."/>
            <person name="Liu Y."/>
            <person name="Li H."/>
            <person name="Ning X."/>
            <person name="Lin Y."/>
            <person name="Zhao L."/>
            <person name="Xing Q."/>
            <person name="Dou J."/>
            <person name="Li Y."/>
            <person name="Mao J."/>
            <person name="Guo H."/>
            <person name="Dou H."/>
            <person name="Li T."/>
            <person name="Mu C."/>
            <person name="Jiang W."/>
            <person name="Fu Q."/>
            <person name="Fu X."/>
            <person name="Miao Y."/>
            <person name="Liu J."/>
            <person name="Yu Q."/>
            <person name="Li R."/>
            <person name="Liao H."/>
            <person name="Li X."/>
            <person name="Kong Y."/>
            <person name="Jiang Z."/>
            <person name="Chourrout D."/>
            <person name="Li R."/>
            <person name="Bao Z."/>
        </authorList>
    </citation>
    <scope>NUCLEOTIDE SEQUENCE [LARGE SCALE GENOMIC DNA]</scope>
    <source>
        <strain evidence="3 4">PY_sf001</strain>
    </source>
</reference>
<evidence type="ECO:0000313" key="4">
    <source>
        <dbReference type="Proteomes" id="UP000242188"/>
    </source>
</evidence>
<gene>
    <name evidence="3" type="ORF">KP79_PYT22580</name>
</gene>
<proteinExistence type="predicted"/>
<keyword evidence="2" id="KW-0460">Magnesium</keyword>
<dbReference type="GO" id="GO:0046872">
    <property type="term" value="F:metal ion binding"/>
    <property type="evidence" value="ECO:0007669"/>
    <property type="project" value="UniProtKB-KW"/>
</dbReference>
<dbReference type="OrthoDB" id="1890922at2759"/>
<dbReference type="GO" id="GO:0032259">
    <property type="term" value="P:methylation"/>
    <property type="evidence" value="ECO:0007669"/>
    <property type="project" value="UniProtKB-KW"/>
</dbReference>
<name>A0A210Q293_MIZYE</name>
<dbReference type="InterPro" id="IPR042086">
    <property type="entry name" value="MeTrfase_capping"/>
</dbReference>
<dbReference type="Proteomes" id="UP000242188">
    <property type="component" value="Unassembled WGS sequence"/>
</dbReference>
<evidence type="ECO:0000313" key="3">
    <source>
        <dbReference type="EMBL" id="OWF42842.1"/>
    </source>
</evidence>
<dbReference type="SUPFAM" id="SSF53335">
    <property type="entry name" value="S-adenosyl-L-methionine-dependent methyltransferases"/>
    <property type="match status" value="1"/>
</dbReference>
<dbReference type="AlphaFoldDB" id="A0A210Q293"/>
<dbReference type="InterPro" id="IPR005299">
    <property type="entry name" value="MeTrfase_7"/>
</dbReference>
<keyword evidence="4" id="KW-1185">Reference proteome</keyword>
<keyword evidence="3" id="KW-0808">Transferase</keyword>
<protein>
    <submittedName>
        <fullName evidence="3">Gibberellic acid methyltransferase 2</fullName>
    </submittedName>
</protein>
<organism evidence="3 4">
    <name type="scientific">Mizuhopecten yessoensis</name>
    <name type="common">Japanese scallop</name>
    <name type="synonym">Patinopecten yessoensis</name>
    <dbReference type="NCBI Taxonomy" id="6573"/>
    <lineage>
        <taxon>Eukaryota</taxon>
        <taxon>Metazoa</taxon>
        <taxon>Spiralia</taxon>
        <taxon>Lophotrochozoa</taxon>
        <taxon>Mollusca</taxon>
        <taxon>Bivalvia</taxon>
        <taxon>Autobranchia</taxon>
        <taxon>Pteriomorphia</taxon>
        <taxon>Pectinida</taxon>
        <taxon>Pectinoidea</taxon>
        <taxon>Pectinidae</taxon>
        <taxon>Mizuhopecten</taxon>
    </lineage>
</organism>
<sequence>MTGSFGCDTAALNKTRMERRNTTTMMFDEVALKHGGMLATNGHSLYKSRDVIMDCLDHILDRTPTSHYPITIADVGTADGSTSVALLNEIIERIQSHTGKSRQIMIHYTDQPTNDFNRMLNVINDQAGLNLGPDVFCSAVGRTMFEQCLPDASTDLIFSAIAAFNLSKSPCQLQDGLNPTEANSQEIDAYNSQAASDWKTFLIMRGRELRPGGYMVVLNIGTTKQGEVTVNIKGGMNTMSHVLRNLLEDDLISKEEFLNCNVKAAYYRTEEDFALPFKDNDKDIEETGLELVSTRSFVSKLDHPSFDVSNKDDATKKMYAERIVAGIKPWLFGDIYNGLSCKRSQQERESLVEIYFSRLWDFAYKNDDQTPQLGLIEVVARKRV</sequence>